<evidence type="ECO:0000313" key="3">
    <source>
        <dbReference type="Proteomes" id="UP000272010"/>
    </source>
</evidence>
<keyword evidence="2" id="KW-0614">Plasmid</keyword>
<proteinExistence type="predicted"/>
<geneLocation type="plasmid" evidence="3">
    <name>pyee5</name>
</geneLocation>
<evidence type="ECO:0000256" key="1">
    <source>
        <dbReference type="SAM" id="MobiDB-lite"/>
    </source>
</evidence>
<dbReference type="AlphaFoldDB" id="A0A386UTZ9"/>
<sequence length="121" mass="12806">MPFGKQSGEGAALPVAPSETVTGSGRRGGAARSPATGEDTARLDDDARDGRRLPLDRLGRGCVADRKTKRLRTGVSGRKPVDPLVRQMDHLGPRRARASPVSSWAAPRRQGRSDGKGSEPP</sequence>
<dbReference type="Proteomes" id="UP000272010">
    <property type="component" value="Plasmid pYEE5"/>
</dbReference>
<feature type="region of interest" description="Disordered" evidence="1">
    <location>
        <begin position="1"/>
        <end position="121"/>
    </location>
</feature>
<accession>A0A386UTZ9</accession>
<feature type="compositionally biased region" description="Basic and acidic residues" evidence="1">
    <location>
        <begin position="39"/>
        <end position="66"/>
    </location>
</feature>
<name>A0A386UTZ9_9RHOB</name>
<protein>
    <submittedName>
        <fullName evidence="2">Uncharacterized protein</fullName>
    </submittedName>
</protein>
<feature type="compositionally biased region" description="Basic and acidic residues" evidence="1">
    <location>
        <begin position="111"/>
        <end position="121"/>
    </location>
</feature>
<gene>
    <name evidence="2" type="ORF">PY32053_04656</name>
</gene>
<dbReference type="EMBL" id="CP031083">
    <property type="protein sequence ID" value="AYF04147.1"/>
    <property type="molecule type" value="Genomic_DNA"/>
</dbReference>
<organism evidence="2 3">
    <name type="scientific">Paracoccus yeei</name>
    <dbReference type="NCBI Taxonomy" id="147645"/>
    <lineage>
        <taxon>Bacteria</taxon>
        <taxon>Pseudomonadati</taxon>
        <taxon>Pseudomonadota</taxon>
        <taxon>Alphaproteobacteria</taxon>
        <taxon>Rhodobacterales</taxon>
        <taxon>Paracoccaceae</taxon>
        <taxon>Paracoccus</taxon>
    </lineage>
</organism>
<evidence type="ECO:0000313" key="2">
    <source>
        <dbReference type="EMBL" id="AYF04147.1"/>
    </source>
</evidence>
<reference evidence="3" key="1">
    <citation type="submission" date="2018-07" db="EMBL/GenBank/DDBJ databases">
        <title>Genome Structure of the Opportunistic Pathogen Paracoccus yeei (Alphaproteobacteria) and Identification of Putative Virulence Factors.</title>
        <authorList>
            <person name="Lasek R."/>
            <person name="Szuplewska M."/>
            <person name="Mitura M."/>
            <person name="Decewicz P."/>
            <person name="Chmielowska C."/>
            <person name="Pawlot A."/>
            <person name="Sentkowska D."/>
            <person name="Czarnecki J."/>
            <person name="Bartosik D."/>
        </authorList>
    </citation>
    <scope>NUCLEOTIDE SEQUENCE [LARGE SCALE GENOMIC DNA]</scope>
    <source>
        <strain evidence="3">CCUG 32053</strain>
        <plasmid evidence="3">pyee5</plasmid>
    </source>
</reference>